<feature type="region of interest" description="Disordered" evidence="1">
    <location>
        <begin position="49"/>
        <end position="69"/>
    </location>
</feature>
<feature type="compositionally biased region" description="Gly residues" evidence="1">
    <location>
        <begin position="50"/>
        <end position="69"/>
    </location>
</feature>
<dbReference type="InterPro" id="IPR036465">
    <property type="entry name" value="vWFA_dom_sf"/>
</dbReference>
<dbReference type="SMART" id="SM00327">
    <property type="entry name" value="VWA"/>
    <property type="match status" value="1"/>
</dbReference>
<keyword evidence="4" id="KW-1185">Reference proteome</keyword>
<accession>A0A9X2LDG6</accession>
<dbReference type="InterPro" id="IPR050458">
    <property type="entry name" value="LolB"/>
</dbReference>
<evidence type="ECO:0000256" key="1">
    <source>
        <dbReference type="SAM" id="MobiDB-lite"/>
    </source>
</evidence>
<proteinExistence type="predicted"/>
<reference evidence="3" key="1">
    <citation type="submission" date="2022-06" db="EMBL/GenBank/DDBJ databases">
        <title>WGS of actinobacteria.</title>
        <authorList>
            <person name="Thawai C."/>
        </authorList>
    </citation>
    <scope>NUCLEOTIDE SEQUENCE</scope>
    <source>
        <strain evidence="3">AA8</strain>
    </source>
</reference>
<name>A0A9X2LDG6_9ACTN</name>
<organism evidence="3 4">
    <name type="scientific">Streptomyces telluris</name>
    <dbReference type="NCBI Taxonomy" id="2720021"/>
    <lineage>
        <taxon>Bacteria</taxon>
        <taxon>Bacillati</taxon>
        <taxon>Actinomycetota</taxon>
        <taxon>Actinomycetes</taxon>
        <taxon>Kitasatosporales</taxon>
        <taxon>Streptomycetaceae</taxon>
        <taxon>Streptomyces</taxon>
    </lineage>
</organism>
<dbReference type="EMBL" id="JANIID010000003">
    <property type="protein sequence ID" value="MCQ8769279.1"/>
    <property type="molecule type" value="Genomic_DNA"/>
</dbReference>
<dbReference type="Proteomes" id="UP001142374">
    <property type="component" value="Unassembled WGS sequence"/>
</dbReference>
<dbReference type="SUPFAM" id="SSF53300">
    <property type="entry name" value="vWA-like"/>
    <property type="match status" value="1"/>
</dbReference>
<evidence type="ECO:0000313" key="3">
    <source>
        <dbReference type="EMBL" id="MCQ8769279.1"/>
    </source>
</evidence>
<dbReference type="PANTHER" id="PTHR30634:SF16">
    <property type="entry name" value="OUTER-MEMBRANE LIPOPROTEIN LOLB"/>
    <property type="match status" value="1"/>
</dbReference>
<protein>
    <submittedName>
        <fullName evidence="3">VWA domain-containing protein</fullName>
    </submittedName>
</protein>
<dbReference type="InterPro" id="IPR002035">
    <property type="entry name" value="VWF_A"/>
</dbReference>
<dbReference type="Gene3D" id="3.40.50.410">
    <property type="entry name" value="von Willebrand factor, type A domain"/>
    <property type="match status" value="1"/>
</dbReference>
<dbReference type="RefSeq" id="WP_168093866.1">
    <property type="nucleotide sequence ID" value="NZ_JAATER010000184.1"/>
</dbReference>
<dbReference type="InterPro" id="IPR008912">
    <property type="entry name" value="Uncharacterised_CoxE"/>
</dbReference>
<sequence length="392" mass="41840">MTAPSSATDGDERLRRWRLVLGGDGSADGTGRALSGTDAAMDRTLEALYGGSGTPGAQGGGSREAGLGGSAPRVARWLGDIRTYFPASVVQVMQRDAVDRLGLSSLLLEPEMLEAVEADVHLVGTLLSLHKAMPETTKETARAVVRKVVEDLERRLAGRTRATLTGALDRSARINRPRHRDIDWDRTIRANLKNYLPEYRTVVPERLVGYGRAARAVKKDVILCIDQSGSMAASVVYASVFGAVLASMRTLDTRLVVFDTSVVDLTDQLTDPVDVLFGTQLGGGTDINRALAYCQSRITRPAETVVVLISDLYEGGIREGMLKRVAAMKASGVQFVTLLALSDEGAPAYDREHAAALAALGAPAFACTPDLFPEVMAAALEKRPLPVPDPAA</sequence>
<gene>
    <name evidence="3" type="ORF">NQU55_05720</name>
</gene>
<evidence type="ECO:0000313" key="4">
    <source>
        <dbReference type="Proteomes" id="UP001142374"/>
    </source>
</evidence>
<dbReference type="CDD" id="cd01462">
    <property type="entry name" value="VWA_YIEM_type"/>
    <property type="match status" value="1"/>
</dbReference>
<comment type="caution">
    <text evidence="3">The sequence shown here is derived from an EMBL/GenBank/DDBJ whole genome shotgun (WGS) entry which is preliminary data.</text>
</comment>
<dbReference type="Pfam" id="PF05762">
    <property type="entry name" value="VWA_CoxE"/>
    <property type="match status" value="1"/>
</dbReference>
<dbReference type="PANTHER" id="PTHR30634">
    <property type="entry name" value="OUTER MEMBRANE LOLAB LIPOPROTEIN INSERTION APPARATUS"/>
    <property type="match status" value="1"/>
</dbReference>
<feature type="domain" description="VWFA" evidence="2">
    <location>
        <begin position="218"/>
        <end position="377"/>
    </location>
</feature>
<evidence type="ECO:0000259" key="2">
    <source>
        <dbReference type="SMART" id="SM00327"/>
    </source>
</evidence>
<dbReference type="AlphaFoldDB" id="A0A9X2LDG6"/>